<evidence type="ECO:0000313" key="1">
    <source>
        <dbReference type="EMBL" id="EKS00880.1"/>
    </source>
</evidence>
<comment type="caution">
    <text evidence="1">The sequence shown here is derived from an EMBL/GenBank/DDBJ whole genome shotgun (WGS) entry which is preliminary data.</text>
</comment>
<gene>
    <name evidence="1" type="ORF">LEP1GSC125_2158</name>
</gene>
<protein>
    <submittedName>
        <fullName evidence="1">Uncharacterized protein</fullName>
    </submittedName>
</protein>
<proteinExistence type="predicted"/>
<dbReference type="AlphaFoldDB" id="A0AA87MNR1"/>
<sequence length="108" mass="12853">MVSFRSDFEFYLQRIFQRLIEKTSDITNYKLGFELFFRLIKSTEQNLEERIVFYCPLSGGCNFKTGFEKCVQESGKKDHYTNYEVFSLERNLKGNFEYSFCLSGNRVS</sequence>
<organism evidence="1 2">
    <name type="scientific">Leptospira mayottensis 200901122</name>
    <dbReference type="NCBI Taxonomy" id="1193010"/>
    <lineage>
        <taxon>Bacteria</taxon>
        <taxon>Pseudomonadati</taxon>
        <taxon>Spirochaetota</taxon>
        <taxon>Spirochaetia</taxon>
        <taxon>Leptospirales</taxon>
        <taxon>Leptospiraceae</taxon>
        <taxon>Leptospira</taxon>
    </lineage>
</organism>
<name>A0AA87MNR1_9LEPT</name>
<dbReference type="Proteomes" id="UP000001343">
    <property type="component" value="Unassembled WGS sequence"/>
</dbReference>
<dbReference type="EMBL" id="AKWM02000029">
    <property type="protein sequence ID" value="EKS00880.1"/>
    <property type="molecule type" value="Genomic_DNA"/>
</dbReference>
<evidence type="ECO:0000313" key="2">
    <source>
        <dbReference type="Proteomes" id="UP000001343"/>
    </source>
</evidence>
<accession>A0AA87MNR1</accession>
<reference evidence="1 2" key="1">
    <citation type="journal article" date="2014" name="Int. J. Syst. Evol. Microbiol.">
        <title>Leptospira mayottensis sp. nov., a pathogenic species of the genus Leptospira isolated from humans.</title>
        <authorList>
            <person name="Bourhy P."/>
            <person name="Collet L."/>
            <person name="Brisse S."/>
            <person name="Picardeau M."/>
        </authorList>
    </citation>
    <scope>NUCLEOTIDE SEQUENCE [LARGE SCALE GENOMIC DNA]</scope>
    <source>
        <strain evidence="1 2">200901122</strain>
    </source>
</reference>